<sequence>MKENYYHICIYDTFYEVLITSGECCIPIVLFTNGDNKLHLSKVTKLSQVLISPEQIVMSYHPLKVYIKFHKKKYII</sequence>
<organism evidence="1 2">
    <name type="scientific">Rotaria sordida</name>
    <dbReference type="NCBI Taxonomy" id="392033"/>
    <lineage>
        <taxon>Eukaryota</taxon>
        <taxon>Metazoa</taxon>
        <taxon>Spiralia</taxon>
        <taxon>Gnathifera</taxon>
        <taxon>Rotifera</taxon>
        <taxon>Eurotatoria</taxon>
        <taxon>Bdelloidea</taxon>
        <taxon>Philodinida</taxon>
        <taxon>Philodinidae</taxon>
        <taxon>Rotaria</taxon>
    </lineage>
</organism>
<proteinExistence type="predicted"/>
<evidence type="ECO:0000313" key="1">
    <source>
        <dbReference type="EMBL" id="CAF4194282.1"/>
    </source>
</evidence>
<evidence type="ECO:0000313" key="2">
    <source>
        <dbReference type="Proteomes" id="UP000663836"/>
    </source>
</evidence>
<accession>A0A820B247</accession>
<comment type="caution">
    <text evidence="1">The sequence shown here is derived from an EMBL/GenBank/DDBJ whole genome shotgun (WGS) entry which is preliminary data.</text>
</comment>
<dbReference type="AlphaFoldDB" id="A0A820B247"/>
<reference evidence="1" key="1">
    <citation type="submission" date="2021-02" db="EMBL/GenBank/DDBJ databases">
        <authorList>
            <person name="Nowell W R."/>
        </authorList>
    </citation>
    <scope>NUCLEOTIDE SEQUENCE</scope>
</reference>
<protein>
    <submittedName>
        <fullName evidence="1">Uncharacterized protein</fullName>
    </submittedName>
</protein>
<dbReference type="Proteomes" id="UP000663836">
    <property type="component" value="Unassembled WGS sequence"/>
</dbReference>
<name>A0A820B247_9BILA</name>
<dbReference type="EMBL" id="CAJOBD010013821">
    <property type="protein sequence ID" value="CAF4194282.1"/>
    <property type="molecule type" value="Genomic_DNA"/>
</dbReference>
<gene>
    <name evidence="1" type="ORF">JBS370_LOCUS36187</name>
</gene>